<evidence type="ECO:0000313" key="7">
    <source>
        <dbReference type="EMBL" id="AVL94764.1"/>
    </source>
</evidence>
<dbReference type="PANTHER" id="PTHR13439:SF0">
    <property type="entry name" value="TOPOISOMERASE I DAMAGE AFFECTED PROTEIN 4"/>
    <property type="match status" value="1"/>
</dbReference>
<evidence type="ECO:0000256" key="2">
    <source>
        <dbReference type="ARBA" id="ARBA00022692"/>
    </source>
</evidence>
<keyword evidence="2 5" id="KW-0812">Transmembrane</keyword>
<dbReference type="EMBL" id="MG807320">
    <property type="protein sequence ID" value="AVL94764.1"/>
    <property type="molecule type" value="Genomic_DNA"/>
</dbReference>
<gene>
    <name evidence="7" type="ORF">mc_378</name>
</gene>
<dbReference type="Proteomes" id="UP000289600">
    <property type="component" value="Segment"/>
</dbReference>
<accession>A0A2P1ELK3</accession>
<dbReference type="InterPro" id="IPR006634">
    <property type="entry name" value="TLC-dom"/>
</dbReference>
<feature type="transmembrane region" description="Helical" evidence="5">
    <location>
        <begin position="160"/>
        <end position="180"/>
    </location>
</feature>
<dbReference type="InterPro" id="IPR050846">
    <property type="entry name" value="TLCD"/>
</dbReference>
<dbReference type="PROSITE" id="PS50922">
    <property type="entry name" value="TLC"/>
    <property type="match status" value="1"/>
</dbReference>
<evidence type="ECO:0000256" key="3">
    <source>
        <dbReference type="ARBA" id="ARBA00022989"/>
    </source>
</evidence>
<feature type="domain" description="TLC" evidence="6">
    <location>
        <begin position="1"/>
        <end position="191"/>
    </location>
</feature>
<feature type="transmembrane region" description="Helical" evidence="5">
    <location>
        <begin position="7"/>
        <end position="26"/>
    </location>
</feature>
<keyword evidence="4 5" id="KW-0472">Membrane</keyword>
<keyword evidence="3 5" id="KW-1133">Transmembrane helix</keyword>
<name>A0A2P1ELK3_9VIRU</name>
<dbReference type="SMART" id="SM00724">
    <property type="entry name" value="TLC"/>
    <property type="match status" value="1"/>
</dbReference>
<dbReference type="Pfam" id="PF03798">
    <property type="entry name" value="TRAM_LAG1_CLN8"/>
    <property type="match status" value="1"/>
</dbReference>
<evidence type="ECO:0000256" key="1">
    <source>
        <dbReference type="ARBA" id="ARBA00004141"/>
    </source>
</evidence>
<dbReference type="GO" id="GO:0055088">
    <property type="term" value="P:lipid homeostasis"/>
    <property type="evidence" value="ECO:0007669"/>
    <property type="project" value="TreeGrafter"/>
</dbReference>
<evidence type="ECO:0000256" key="4">
    <source>
        <dbReference type="ARBA" id="ARBA00023136"/>
    </source>
</evidence>
<protein>
    <submittedName>
        <fullName evidence="7">Putative membrane protein</fullName>
    </submittedName>
</protein>
<evidence type="ECO:0000313" key="8">
    <source>
        <dbReference type="Proteomes" id="UP000289600"/>
    </source>
</evidence>
<feature type="transmembrane region" description="Helical" evidence="5">
    <location>
        <begin position="123"/>
        <end position="148"/>
    </location>
</feature>
<feature type="transmembrane region" description="Helical" evidence="5">
    <location>
        <begin position="32"/>
        <end position="54"/>
    </location>
</feature>
<keyword evidence="8" id="KW-1185">Reference proteome</keyword>
<reference evidence="8" key="1">
    <citation type="submission" date="2018-01" db="EMBL/GenBank/DDBJ databases">
        <title>Testimony of 'menage a trois' revealed by the proteome of Megavirus virophage.</title>
        <authorList>
            <person name="Jeudy S."/>
            <person name="Bertaux L."/>
            <person name="Alempic J.-M."/>
            <person name="Lartigue A."/>
            <person name="Legendre M."/>
            <person name="Philippe N."/>
            <person name="Beucher L."/>
            <person name="Biondi E."/>
            <person name="Juul S."/>
            <person name="Turner D."/>
            <person name="Coute Y."/>
            <person name="Claverie J.-M."/>
            <person name="Abergel C."/>
        </authorList>
    </citation>
    <scope>NUCLEOTIDE SEQUENCE [LARGE SCALE GENOMIC DNA]</scope>
</reference>
<sequence>METKYSNLFIVPIGVGSSYAIYNTYLGHELTIYSPIAILIVLLSLIYFLVDFILMIKFYDPNNKIYFIHHSIGLLSIYFVVFQYHFMIEYLISYLMFELSTPFLNSSKYYYKIKNNSLGVNILYIFSLILFVFTFFITRILFGTYLLLKVIPILYILPGWYKYTIMLPITLQCLNYFWFYKIIQMLRKNKTD</sequence>
<evidence type="ECO:0000256" key="5">
    <source>
        <dbReference type="SAM" id="Phobius"/>
    </source>
</evidence>
<feature type="transmembrane region" description="Helical" evidence="5">
    <location>
        <begin position="66"/>
        <end position="86"/>
    </location>
</feature>
<organism evidence="7 8">
    <name type="scientific">Moumouvirus australiensis</name>
    <dbReference type="NCBI Taxonomy" id="2109587"/>
    <lineage>
        <taxon>Viruses</taxon>
        <taxon>Varidnaviria</taxon>
        <taxon>Bamfordvirae</taxon>
        <taxon>Nucleocytoviricota</taxon>
        <taxon>Megaviricetes</taxon>
        <taxon>Imitervirales</taxon>
        <taxon>Mimiviridae</taxon>
        <taxon>Megamimivirinae</taxon>
        <taxon>Moumouvirus</taxon>
        <taxon>Moumouvirus australiense</taxon>
    </lineage>
</organism>
<dbReference type="PANTHER" id="PTHR13439">
    <property type="entry name" value="CT120 PROTEIN"/>
    <property type="match status" value="1"/>
</dbReference>
<proteinExistence type="predicted"/>
<comment type="subcellular location">
    <subcellularLocation>
        <location evidence="1">Membrane</location>
        <topology evidence="1">Multi-pass membrane protein</topology>
    </subcellularLocation>
</comment>
<evidence type="ECO:0000259" key="6">
    <source>
        <dbReference type="PROSITE" id="PS50922"/>
    </source>
</evidence>
<dbReference type="GO" id="GO:0016020">
    <property type="term" value="C:membrane"/>
    <property type="evidence" value="ECO:0007669"/>
    <property type="project" value="UniProtKB-SubCell"/>
</dbReference>